<organism evidence="3 4">
    <name type="scientific">Patiria miniata</name>
    <name type="common">Bat star</name>
    <name type="synonym">Asterina miniata</name>
    <dbReference type="NCBI Taxonomy" id="46514"/>
    <lineage>
        <taxon>Eukaryota</taxon>
        <taxon>Metazoa</taxon>
        <taxon>Echinodermata</taxon>
        <taxon>Eleutherozoa</taxon>
        <taxon>Asterozoa</taxon>
        <taxon>Asteroidea</taxon>
        <taxon>Valvatacea</taxon>
        <taxon>Valvatida</taxon>
        <taxon>Asterinidae</taxon>
        <taxon>Patiria</taxon>
    </lineage>
</organism>
<name>A0A914BPR2_PATMI</name>
<sequence length="115" mass="12581">MSGLFLTMVCLILSVLVLTMGPLSAESSRIGGINREYLMKKRSCSQEDGQAALAECGSNARCISRVDRAIARNCGAKKRAFDAESEESSVSAGRGQSQPPDGLHRIRFSKRMDWR</sequence>
<reference evidence="3" key="1">
    <citation type="submission" date="2022-11" db="UniProtKB">
        <authorList>
            <consortium name="EnsemblMetazoa"/>
        </authorList>
    </citation>
    <scope>IDENTIFICATION</scope>
</reference>
<evidence type="ECO:0000256" key="2">
    <source>
        <dbReference type="SAM" id="SignalP"/>
    </source>
</evidence>
<dbReference type="OrthoDB" id="10336782at2759"/>
<dbReference type="RefSeq" id="XP_038078129.1">
    <property type="nucleotide sequence ID" value="XM_038222201.1"/>
</dbReference>
<evidence type="ECO:0000256" key="1">
    <source>
        <dbReference type="SAM" id="MobiDB-lite"/>
    </source>
</evidence>
<feature type="signal peptide" evidence="2">
    <location>
        <begin position="1"/>
        <end position="25"/>
    </location>
</feature>
<evidence type="ECO:0000313" key="3">
    <source>
        <dbReference type="EnsemblMetazoa" id="XP_038078129.1"/>
    </source>
</evidence>
<accession>A0A914BPR2</accession>
<dbReference type="GeneID" id="119745672"/>
<dbReference type="EnsemblMetazoa" id="XM_038222201.1">
    <property type="protein sequence ID" value="XP_038078129.1"/>
    <property type="gene ID" value="LOC119745672"/>
</dbReference>
<dbReference type="Proteomes" id="UP000887568">
    <property type="component" value="Unplaced"/>
</dbReference>
<keyword evidence="4" id="KW-1185">Reference proteome</keyword>
<feature type="chain" id="PRO_5037018777" evidence="2">
    <location>
        <begin position="26"/>
        <end position="115"/>
    </location>
</feature>
<keyword evidence="2" id="KW-0732">Signal</keyword>
<dbReference type="OMA" id="GRNERCR"/>
<protein>
    <submittedName>
        <fullName evidence="3">Uncharacterized protein</fullName>
    </submittedName>
</protein>
<evidence type="ECO:0000313" key="4">
    <source>
        <dbReference type="Proteomes" id="UP000887568"/>
    </source>
</evidence>
<proteinExistence type="predicted"/>
<dbReference type="AlphaFoldDB" id="A0A914BPR2"/>
<feature type="region of interest" description="Disordered" evidence="1">
    <location>
        <begin position="81"/>
        <end position="115"/>
    </location>
</feature>
<feature type="compositionally biased region" description="Polar residues" evidence="1">
    <location>
        <begin position="88"/>
        <end position="99"/>
    </location>
</feature>